<dbReference type="Proteomes" id="UP000587697">
    <property type="component" value="Unassembled WGS sequence"/>
</dbReference>
<dbReference type="PANTHER" id="PTHR28664">
    <property type="entry name" value="TIGHT JUNCTION-ASSOCIATED PROTEIN 1"/>
    <property type="match status" value="1"/>
</dbReference>
<sequence length="583" mass="64891">MSSTAPSKKPYRKAPPQHREIRHEVPIIRDDQDGEPLTDAERMKLLQHENEELRRRLTYVTNKMEAMERELESGQDYLEMELGQNREELEKFKDKFRRLQNSYTASQRTNQDLEEKLHALASLSQSWIFAIKKAEMDRKTLDWEIVELTNKLLDAKTTINKLEELNERYRQDCNLAVQLLKCNKSHFRNHKFADLPYELQDMVNKHLHSAQESAGPGQEAAHTLAPSDVVPTSVIARVLEKPESLVLNSAKSSSGSCPMAEDVFVHVDMSGALPDACNSAGQMGKEGGDAGKQQNGGCKPQSSVESVSEEVPAFEKLSPYPTPSPPHPMYPGRKVIEFSEDKVRIPKNSPLPNCTYATRQAISLSLVQSEDESCDRHRTLPSSPASEGRRSASSCSCQQSPKAARAHGSSQSSPFSSPPQIPSAFASSASSEEDLLANWQRMFVDKAPPTSERVLMNRTAFSRDTAPELQKRFSRSMQELGRAASAYSDGEDGGGTAEPESPSSEKHKDYVDLGLPESPAEERETLLQGNKETSQGGVQEESGEGRVKPPFSRPHRSPKRMGVHHLHRKDSLTQAQEHGNILS</sequence>
<dbReference type="GO" id="GO:0005802">
    <property type="term" value="C:trans-Golgi network"/>
    <property type="evidence" value="ECO:0007669"/>
    <property type="project" value="TreeGrafter"/>
</dbReference>
<feature type="domain" description="Tight junction-associated protein 1" evidence="6">
    <location>
        <begin position="495"/>
        <end position="582"/>
    </location>
</feature>
<gene>
    <name evidence="7" type="primary">Tjap1</name>
    <name evidence="7" type="ORF">RHASIB_R06158</name>
</gene>
<proteinExistence type="predicted"/>
<dbReference type="InterPro" id="IPR043441">
    <property type="entry name" value="Tjap1/BEGAIN"/>
</dbReference>
<dbReference type="GO" id="GO:0007030">
    <property type="term" value="P:Golgi organization"/>
    <property type="evidence" value="ECO:0007669"/>
    <property type="project" value="TreeGrafter"/>
</dbReference>
<dbReference type="Pfam" id="PF15453">
    <property type="entry name" value="Pilt"/>
    <property type="match status" value="2"/>
</dbReference>
<dbReference type="InterPro" id="IPR043470">
    <property type="entry name" value="Tjap1_dom"/>
</dbReference>
<feature type="compositionally biased region" description="Basic residues" evidence="5">
    <location>
        <begin position="553"/>
        <end position="568"/>
    </location>
</feature>
<protein>
    <submittedName>
        <fullName evidence="7">TJAP1 protein</fullName>
    </submittedName>
</protein>
<feature type="non-terminal residue" evidence="7">
    <location>
        <position position="1"/>
    </location>
</feature>
<feature type="region of interest" description="Disordered" evidence="5">
    <location>
        <begin position="280"/>
        <end position="333"/>
    </location>
</feature>
<accession>A0A7L2MQL2</accession>
<feature type="non-terminal residue" evidence="7">
    <location>
        <position position="583"/>
    </location>
</feature>
<organism evidence="7 8">
    <name type="scientific">Rhadina sibilatrix</name>
    <dbReference type="NCBI Taxonomy" id="2585818"/>
    <lineage>
        <taxon>Eukaryota</taxon>
        <taxon>Metazoa</taxon>
        <taxon>Chordata</taxon>
        <taxon>Craniata</taxon>
        <taxon>Vertebrata</taxon>
        <taxon>Euteleostomi</taxon>
        <taxon>Archelosauria</taxon>
        <taxon>Archosauria</taxon>
        <taxon>Dinosauria</taxon>
        <taxon>Saurischia</taxon>
        <taxon>Theropoda</taxon>
        <taxon>Coelurosauria</taxon>
        <taxon>Aves</taxon>
        <taxon>Neognathae</taxon>
        <taxon>Neoaves</taxon>
        <taxon>Telluraves</taxon>
        <taxon>Australaves</taxon>
        <taxon>Passeriformes</taxon>
        <taxon>Sylvioidea</taxon>
        <taxon>Phylloscopidae</taxon>
        <taxon>Rhadina</taxon>
    </lineage>
</organism>
<reference evidence="7 8" key="1">
    <citation type="submission" date="2019-09" db="EMBL/GenBank/DDBJ databases">
        <title>Bird 10,000 Genomes (B10K) Project - Family phase.</title>
        <authorList>
            <person name="Zhang G."/>
        </authorList>
    </citation>
    <scope>NUCLEOTIDE SEQUENCE [LARGE SCALE GENOMIC DNA]</scope>
    <source>
        <strain evidence="7">B10K-DU-002-26</strain>
        <tissue evidence="7">Muscle</tissue>
    </source>
</reference>
<feature type="region of interest" description="Disordered" evidence="5">
    <location>
        <begin position="1"/>
        <end position="36"/>
    </location>
</feature>
<evidence type="ECO:0000256" key="3">
    <source>
        <dbReference type="ARBA" id="ARBA00023136"/>
    </source>
</evidence>
<feature type="region of interest" description="Disordered" evidence="5">
    <location>
        <begin position="368"/>
        <end position="429"/>
    </location>
</feature>
<comment type="subcellular location">
    <subcellularLocation>
        <location evidence="1">Membrane</location>
        <topology evidence="1">Peripheral membrane protein</topology>
    </subcellularLocation>
</comment>
<keyword evidence="4" id="KW-0175">Coiled coil</keyword>
<evidence type="ECO:0000313" key="8">
    <source>
        <dbReference type="Proteomes" id="UP000587697"/>
    </source>
</evidence>
<feature type="region of interest" description="Disordered" evidence="5">
    <location>
        <begin position="478"/>
        <end position="583"/>
    </location>
</feature>
<evidence type="ECO:0000256" key="1">
    <source>
        <dbReference type="ARBA" id="ARBA00004170"/>
    </source>
</evidence>
<feature type="coiled-coil region" evidence="4">
    <location>
        <begin position="43"/>
        <end position="179"/>
    </location>
</feature>
<name>A0A7L2MQL2_9PASS</name>
<dbReference type="GO" id="GO:0016020">
    <property type="term" value="C:membrane"/>
    <property type="evidence" value="ECO:0007669"/>
    <property type="project" value="UniProtKB-SubCell"/>
</dbReference>
<feature type="compositionally biased region" description="Low complexity" evidence="5">
    <location>
        <begin position="302"/>
        <end position="311"/>
    </location>
</feature>
<comment type="caution">
    <text evidence="7">The sequence shown here is derived from an EMBL/GenBank/DDBJ whole genome shotgun (WGS) entry which is preliminary data.</text>
</comment>
<keyword evidence="2" id="KW-0597">Phosphoprotein</keyword>
<keyword evidence="8" id="KW-1185">Reference proteome</keyword>
<evidence type="ECO:0000256" key="4">
    <source>
        <dbReference type="SAM" id="Coils"/>
    </source>
</evidence>
<dbReference type="AlphaFoldDB" id="A0A7L2MQL2"/>
<keyword evidence="3" id="KW-0472">Membrane</keyword>
<evidence type="ECO:0000313" key="7">
    <source>
        <dbReference type="EMBL" id="NXR62270.1"/>
    </source>
</evidence>
<evidence type="ECO:0000259" key="6">
    <source>
        <dbReference type="Pfam" id="PF15453"/>
    </source>
</evidence>
<feature type="domain" description="Tight junction-associated protein 1" evidence="6">
    <location>
        <begin position="280"/>
        <end position="494"/>
    </location>
</feature>
<feature type="compositionally biased region" description="Polar residues" evidence="5">
    <location>
        <begin position="572"/>
        <end position="583"/>
    </location>
</feature>
<dbReference type="EMBL" id="VWYO01010471">
    <property type="protein sequence ID" value="NXR62270.1"/>
    <property type="molecule type" value="Genomic_DNA"/>
</dbReference>
<feature type="compositionally biased region" description="Basic and acidic residues" evidence="5">
    <location>
        <begin position="17"/>
        <end position="31"/>
    </location>
</feature>
<feature type="compositionally biased region" description="Pro residues" evidence="5">
    <location>
        <begin position="320"/>
        <end position="329"/>
    </location>
</feature>
<evidence type="ECO:0000256" key="5">
    <source>
        <dbReference type="SAM" id="MobiDB-lite"/>
    </source>
</evidence>
<feature type="compositionally biased region" description="Low complexity" evidence="5">
    <location>
        <begin position="391"/>
        <end position="400"/>
    </location>
</feature>
<evidence type="ECO:0000256" key="2">
    <source>
        <dbReference type="ARBA" id="ARBA00022553"/>
    </source>
</evidence>
<dbReference type="PANTHER" id="PTHR28664:SF3">
    <property type="entry name" value="TIGHT JUNCTION-ASSOCIATED PROTEIN 1"/>
    <property type="match status" value="1"/>
</dbReference>